<proteinExistence type="predicted"/>
<feature type="domain" description="AB hydrolase-1" evidence="1">
    <location>
        <begin position="14"/>
        <end position="223"/>
    </location>
</feature>
<evidence type="ECO:0000259" key="1">
    <source>
        <dbReference type="Pfam" id="PF12697"/>
    </source>
</evidence>
<name>A0A239GG45_9ACTN</name>
<dbReference type="Gene3D" id="3.40.50.1820">
    <property type="entry name" value="alpha/beta hydrolase"/>
    <property type="match status" value="1"/>
</dbReference>
<dbReference type="SUPFAM" id="SSF53474">
    <property type="entry name" value="alpha/beta-Hydrolases"/>
    <property type="match status" value="1"/>
</dbReference>
<dbReference type="GO" id="GO:0016787">
    <property type="term" value="F:hydrolase activity"/>
    <property type="evidence" value="ECO:0007669"/>
    <property type="project" value="UniProtKB-KW"/>
</dbReference>
<dbReference type="InterPro" id="IPR029058">
    <property type="entry name" value="AB_hydrolase_fold"/>
</dbReference>
<accession>A0A239GG45</accession>
<keyword evidence="3" id="KW-1185">Reference proteome</keyword>
<keyword evidence="2" id="KW-0378">Hydrolase</keyword>
<protein>
    <submittedName>
        <fullName evidence="2">Alpha/beta hydrolase family protein</fullName>
    </submittedName>
</protein>
<gene>
    <name evidence="2" type="ORF">SAMN05216252_107388</name>
</gene>
<dbReference type="OrthoDB" id="9773549at2"/>
<dbReference type="AlphaFoldDB" id="A0A239GG45"/>
<dbReference type="RefSeq" id="WP_089224800.1">
    <property type="nucleotide sequence ID" value="NZ_FZOF01000007.1"/>
</dbReference>
<dbReference type="EMBL" id="FZOF01000007">
    <property type="protein sequence ID" value="SNS68100.1"/>
    <property type="molecule type" value="Genomic_DNA"/>
</dbReference>
<evidence type="ECO:0000313" key="3">
    <source>
        <dbReference type="Proteomes" id="UP000198280"/>
    </source>
</evidence>
<dbReference type="Pfam" id="PF12697">
    <property type="entry name" value="Abhydrolase_6"/>
    <property type="match status" value="1"/>
</dbReference>
<dbReference type="InterPro" id="IPR000073">
    <property type="entry name" value="AB_hydrolase_1"/>
</dbReference>
<dbReference type="InterPro" id="IPR052897">
    <property type="entry name" value="Sec-Metab_Biosynth_Hydrolase"/>
</dbReference>
<dbReference type="PANTHER" id="PTHR37017">
    <property type="entry name" value="AB HYDROLASE-1 DOMAIN-CONTAINING PROTEIN-RELATED"/>
    <property type="match status" value="1"/>
</dbReference>
<organism evidence="2 3">
    <name type="scientific">Actinacidiphila glaucinigra</name>
    <dbReference type="NCBI Taxonomy" id="235986"/>
    <lineage>
        <taxon>Bacteria</taxon>
        <taxon>Bacillati</taxon>
        <taxon>Actinomycetota</taxon>
        <taxon>Actinomycetes</taxon>
        <taxon>Kitasatosporales</taxon>
        <taxon>Streptomycetaceae</taxon>
        <taxon>Actinacidiphila</taxon>
    </lineage>
</organism>
<dbReference type="PANTHER" id="PTHR37017:SF11">
    <property type="entry name" value="ESTERASE_LIPASE_THIOESTERASE DOMAIN-CONTAINING PROTEIN"/>
    <property type="match status" value="1"/>
</dbReference>
<evidence type="ECO:0000313" key="2">
    <source>
        <dbReference type="EMBL" id="SNS68100.1"/>
    </source>
</evidence>
<sequence>MRGATDSRPNAPTLLLVHGAWHGSWCWDRVRSLLAADGWATRVADLPSAGQENAGVQEDAREVLRGLQGIEGPVVVVAHSYAGVPVAQVVAEAPAIAHVVYLTAYRLEVGETVLGYHGAAVVPEPRGFRPVPDDPVAAFYGDVPPREAEAAVARLVPQSTKSFVEPLTSASRRAVPSTYVVCERDRALRPALQEDMAARTAGPVYRLPSHHSPFLSMPGACASLFARIALEATA</sequence>
<reference evidence="2 3" key="1">
    <citation type="submission" date="2017-06" db="EMBL/GenBank/DDBJ databases">
        <authorList>
            <person name="Kim H.J."/>
            <person name="Triplett B.A."/>
        </authorList>
    </citation>
    <scope>NUCLEOTIDE SEQUENCE [LARGE SCALE GENOMIC DNA]</scope>
    <source>
        <strain evidence="2 3">CGMCC 4.1858</strain>
    </source>
</reference>
<dbReference type="Proteomes" id="UP000198280">
    <property type="component" value="Unassembled WGS sequence"/>
</dbReference>